<sequence>MQNNDLLQQLSSLSSDAQRALLTRLMQAQSERTERWEALSYNQQALWFHANLAPDSAAYNLLYSVRIFEAMDNAMLQQACQQLARRYPILTATFAVHNEKPAQHIIGQQEIPIQEVDAMAWDSDTLQQEIVTMSNQTIDLAQGPLFRVVLFRDSSHETILAFIAHHIIVDFWAFNILIDELFTLYNAAKTHSTVALPPLMGQHNDYVQWQQALLASATGEQHWHYWQETLSAPLPVLHLPTDHPRPPVQTYHGSSFDLTLPQTLTHRLRALASQEKVTPFTLLLAGYQTLIFRYTNQNDILIGTPTLGRNEATFERLIDDVTNPVMIRARLTTGHSFLQLLRQTQQNTFDALEHQDYPFPLLVERLQPERNLSYPPLYQTAFTWDKPRRRTGATLAFETFMYGQQGTLFDLALSIFELDNELVAGFRYNTDLFESETIERLANHFLVLLEAIVAQPDQLIRHLPLLTQQEQLQTVLDRNRTDTPPSHARSIQQLIAEQAHSTPDALALVCTETALTYRDLNERANQLAHYLRREGIGPDISVGVCLERSSELIIILLAILKAGGSYIPLDPHYPVERIAWMLHDAQPAMVITQKQLRARISTQDHRICCIEDIWSEFAIEATSNPTEITGDQHTAYIIYTSGSTGRPKGVMISHHNVLNFFVGMDATLHEADTTAYKTWLAVTSISFDISVLELFWTLSRGFQVVLQTENIATIPIHHTEQAQAQQVPTKDIEFSLFYFANAAYEEAAEAGYKLLLEGAQFADQHGFTAVWTPERHFHEFGGLYPNPSVISAALATLTQHIHIRAGSIVLPLHHPVRVAEEWALVDQLSHGRTGVAFASGWHANDFAFAPEKYAQRKAILARDIETVRALWRGESVTVQNGTGDSVAIRTFPRPIQAELPVWITSSGNRETFQLAGASGANILTHLLGQNLNELAQKIAAYHEAWHQHGHDAQGQQGHVTLMVHTFIGTDLQTVHDTVRVPFSNYLRSSAELMKSLAQGLGQDINQVTEDDMNALVAQAFDRYVGTSGLMGTVESCLPIVEQIKALGVDEIACLIDFGVAADDVLGSLQHLAALKEQSNYLPIQSQYEELSVSQQLIKSGASYLQCTPSLMNMLLLLPETADALRNVRHLLLGGEALPLALIKKLQKLTSATLHNMYGPTETTIWSSTAQLPPDISRIDLGQPIANTQIYILDDELQPVPTGVTGELYISGDGVARGYLNQPALTAERFLPNPWSTNGQARMYRTGDLARYLANGTLEYLGRSDQQVKLHGFRIELGEIETVLQAHPMLQEAIVAVHTTGETDPYLVAYVVIRAGTQLETATLQAYLRTRVPNYMVPALFLSLPTLPKTPNGKIDRQALPAPENAQALSSTTFVAPTTQLQLQLAEQWAQTLHLTNVGITDNFFKLGGHSLAAVEITTHIRDTFQVVISLRDFFEMPTITALAQRIEQERALTQNEDIHAALLIQPQKRDTDTFLLSFGQLRLWLLNQLEPEDVSYLLPIAIQLNGKLHIQALIQSLNSVIQRHELLRTVFTTDHDEPVQRILPHLTLPINVVDLSTLPPQARQHTLATLSQQESRLPFDLEQGPLLRAHLLRINKQEHILLFTMHHIISDGQKSADILMQELSIYYRARLTGQSATLPALPIQYADYSVWQRQQLHATLLEKQLSYWRQQLAGSPTLLELPTDYPRPAIQTSVGAREVIVFPRLLTQQLQAFSQHYNGTLFITLLAAFQVLLMRYSRQQDIAIGTPSTNRGVAELQGLIGFFVNTLVIRTNPGNNPSFLQLVTQVKETVLQAYENQDIPFEQLVDALEVERSLSYTPLFQVLFAQQNTADARLQLDLPDITWTRLNLASTTTKFDLSVMITEQAEGVLVEFEYSTALFRAETIRRMLGHWQVLLAAIVEKPDQKIAELPLLTPDERERLLVPWNTTNSSQTAFLSFHERFEQQVEDTPDAIALVFEEHTLTYRELDQRTNQLARWLRTQGIGPERLVGVYQERSVEMVVTLLAIVKAGGAYVPLDPEYPEERINWIVQQAELTLLLTQTRLAQRNIRCSCEVICLDNEYLHWTLESSEQLNNISLPEHLAYVIYTSGSTGRPKGVTISRRGIDNFLQAMSTQPGMTARDRLLAVATIAFDIAGMDLFLPLWVGATVIVSAQEVSRDAHLLAQLLAEQAITIMQATPATWHLLLMTGWQGSPQLKILCGGEAFTQRLAQQLETRSASMWNVYGPTETTVWSTVHRIKDVRTETTISIGHPIGGMQTFILDASQNPVPIGVAGELYMGGVGLGRGYLHRGDLTAERYVPHPWSNNPGARLYRTGDLARYLPDGSLEYLGRIDQQVKVRGYRIELGEIEAALGAHPAVQECVVLAREDVPGDKRLVAYVIAQPGEALTINDLRTSLQERLPGYMLPAAFVFLDTIPLTPNGKVDRRALPAPEHLRPELAETFVAPGNEIETTLARIWSHLLRIERVGVRDNFFALGGDSILSIQVVARAREAGLHLTPRQLFQYQTIEQLATILAIQTNNLPELAYQQAEITAEIALSDFPLAQLTQETIDQLAIEPGQLSDMYPLSAVQEGMLFHSLYAQTAGVYIEQFSCLITGQLEQELFAQAWQHIAMQHAALRTTFRWEDVDEPYQIVWSQISLPIESHDWQHYTPQQQQNLLETFLSDDRARNFDLQQAPLMRLTLLRLDGETTRMIWTYHHLLLDGWSLPLILQGVFDQYISLRQTKTPHDVSRRPYRDYIAWLRQQDGKTAEAYWRQQLAGFEAATLLEIAPAVSTQISSSEPLSKQSYQHIQRHLSRAQTALWRQQTRRQQLTLNTLFQGAWSILLARYSHQRDVLFGNVVSGRPPTLAGVEQMVGLFINTVPVRIQIPDQLNAIDWLHQVQAQQAEQHQYEVSSLIEIQGWSEIPRNRPFFESLLAFENYPLDVTSLGQQSELTITEVSLAEQTNYPLALMVTGTSELTLQITYDHQRFATDAMQRLMDHLIGIIEQFVHTPELPLTQISLLTAEERRQQLYAWNDTDRTFATNICLHQHIEQQMRRQPDSIAVRFEESQISYQELDAQANHLAARLQQHKIGPDTLVGVCMERSLDLVIALLAILKTGGAYVPLDPTYPQERLNYMLIDAQVSLVITQEQFHTRLQTAVTTPEIIDFKASAFTTSAHPPHVHISPDNLAYMIYTSGSTGKPKGVMNSHRGLCNRLFWMQEAYQLTAQDRVLQKTPFSFDVSVWEFFWPLLAGASLVVARPGGHQDPTYLKSLILEQDISTLHFVPPMLQAFLQEPELTACTSLRRIICSGEALLPDLQAHFFTIFSAQAQTQVQLYNLYGPTEAAIDVTHWTCQSTATSVPIGHPIANTQIYLLDPDLHPVPIGVTGEIYIGGTNLARGYFQRSELTAEKFLPNPFSNEPGTRLYRTGDLARQHGDGAIDYLGRLDHQIKLRGFRIELGEIEAQLREHTEIKDALVLLYEDVVGPALIAYVVPHTTLTASTEQLRAYLRHFLPDYMLPSTIMTLAAFPLTGHGKIDRGALPHPDRYQQATKATFVPPQTLMQQQLAEIWSQLLQLPQISLHDDFFELGGHSLLITKLATRIRSTFEVKVPLRDLFEAPTLAKMASCIEQIQNELIMQADDDKLMQILAALDGESDDDLQLLLEDSEE</sequence>
<dbReference type="InterPro" id="IPR020845">
    <property type="entry name" value="AMP-binding_CS"/>
</dbReference>
<dbReference type="InterPro" id="IPR006162">
    <property type="entry name" value="Ppantetheine_attach_site"/>
</dbReference>
<dbReference type="InterPro" id="IPR025110">
    <property type="entry name" value="AMP-bd_C"/>
</dbReference>
<dbReference type="Gene3D" id="3.20.20.30">
    <property type="entry name" value="Luciferase-like domain"/>
    <property type="match status" value="1"/>
</dbReference>
<dbReference type="SMART" id="SM00823">
    <property type="entry name" value="PKS_PP"/>
    <property type="match status" value="3"/>
</dbReference>
<dbReference type="PROSITE" id="PS00012">
    <property type="entry name" value="PHOSPHOPANTETHEINE"/>
    <property type="match status" value="3"/>
</dbReference>
<dbReference type="Gene3D" id="3.40.50.980">
    <property type="match status" value="5"/>
</dbReference>
<dbReference type="InterPro" id="IPR000873">
    <property type="entry name" value="AMP-dep_synth/lig_dom"/>
</dbReference>
<dbReference type="GO" id="GO:0047527">
    <property type="term" value="F:2,3-dihydroxybenzoate-serine ligase activity"/>
    <property type="evidence" value="ECO:0007669"/>
    <property type="project" value="TreeGrafter"/>
</dbReference>
<proteinExistence type="inferred from homology"/>
<dbReference type="PANTHER" id="PTHR45527">
    <property type="entry name" value="NONRIBOSOMAL PEPTIDE SYNTHETASE"/>
    <property type="match status" value="1"/>
</dbReference>
<dbReference type="GO" id="GO:0009239">
    <property type="term" value="P:enterobactin biosynthetic process"/>
    <property type="evidence" value="ECO:0007669"/>
    <property type="project" value="TreeGrafter"/>
</dbReference>
<feature type="domain" description="Carrier" evidence="6">
    <location>
        <begin position="3535"/>
        <end position="3610"/>
    </location>
</feature>
<dbReference type="FunFam" id="3.30.559.30:FF:000001">
    <property type="entry name" value="Non-ribosomal peptide synthetase"/>
    <property type="match status" value="1"/>
</dbReference>
<dbReference type="GO" id="GO:0043041">
    <property type="term" value="P:amino acid activation for nonribosomal peptide biosynthetic process"/>
    <property type="evidence" value="ECO:0007669"/>
    <property type="project" value="TreeGrafter"/>
</dbReference>
<reference evidence="7 8" key="1">
    <citation type="submission" date="2019-01" db="EMBL/GenBank/DDBJ databases">
        <title>Draft genome sequence of Dictyobacter sp. Uno17.</title>
        <authorList>
            <person name="Wang C.M."/>
            <person name="Zheng Y."/>
            <person name="Sakai Y."/>
            <person name="Abe K."/>
            <person name="Yokota A."/>
            <person name="Yabe S."/>
        </authorList>
    </citation>
    <scope>NUCLEOTIDE SEQUENCE [LARGE SCALE GENOMIC DNA]</scope>
    <source>
        <strain evidence="7 8">Uno17</strain>
    </source>
</reference>
<dbReference type="FunFam" id="3.30.300.30:FF:000010">
    <property type="entry name" value="Enterobactin synthetase component F"/>
    <property type="match status" value="3"/>
</dbReference>
<dbReference type="GO" id="GO:0009366">
    <property type="term" value="C:enterobactin synthetase complex"/>
    <property type="evidence" value="ECO:0007669"/>
    <property type="project" value="TreeGrafter"/>
</dbReference>
<dbReference type="GO" id="GO:0005829">
    <property type="term" value="C:cytosol"/>
    <property type="evidence" value="ECO:0007669"/>
    <property type="project" value="TreeGrafter"/>
</dbReference>
<keyword evidence="8" id="KW-1185">Reference proteome</keyword>
<dbReference type="SUPFAM" id="SSF52777">
    <property type="entry name" value="CoA-dependent acyltransferases"/>
    <property type="match status" value="6"/>
</dbReference>
<dbReference type="Pfam" id="PF13193">
    <property type="entry name" value="AMP-binding_C"/>
    <property type="match status" value="3"/>
</dbReference>
<dbReference type="FunFam" id="2.30.38.10:FF:000001">
    <property type="entry name" value="Non-ribosomal peptide synthetase PvdI"/>
    <property type="match status" value="3"/>
</dbReference>
<evidence type="ECO:0000256" key="4">
    <source>
        <dbReference type="ARBA" id="ARBA00022553"/>
    </source>
</evidence>
<dbReference type="NCBIfam" id="TIGR04020">
    <property type="entry name" value="seco_metab_LLM"/>
    <property type="match status" value="1"/>
</dbReference>
<gene>
    <name evidence="7" type="ORF">KDI_38050</name>
</gene>
<dbReference type="PROSITE" id="PS50075">
    <property type="entry name" value="CARRIER"/>
    <property type="match status" value="3"/>
</dbReference>
<dbReference type="CDD" id="cd19531">
    <property type="entry name" value="LCL_NRPS-like"/>
    <property type="match status" value="2"/>
</dbReference>
<dbReference type="NCBIfam" id="NF003417">
    <property type="entry name" value="PRK04813.1"/>
    <property type="match status" value="4"/>
</dbReference>
<dbReference type="Gene3D" id="2.30.38.10">
    <property type="entry name" value="Luciferase, Domain 3"/>
    <property type="match status" value="3"/>
</dbReference>
<dbReference type="GO" id="GO:0031177">
    <property type="term" value="F:phosphopantetheine binding"/>
    <property type="evidence" value="ECO:0007669"/>
    <property type="project" value="InterPro"/>
</dbReference>
<dbReference type="FunFam" id="3.40.50.12780:FF:000012">
    <property type="entry name" value="Non-ribosomal peptide synthetase"/>
    <property type="match status" value="2"/>
</dbReference>
<dbReference type="InterPro" id="IPR036736">
    <property type="entry name" value="ACP-like_sf"/>
</dbReference>
<dbReference type="NCBIfam" id="TIGR01733">
    <property type="entry name" value="AA-adenyl-dom"/>
    <property type="match status" value="2"/>
</dbReference>
<dbReference type="FunFam" id="3.40.50.980:FF:000002">
    <property type="entry name" value="Enterobactin synthetase component F"/>
    <property type="match status" value="1"/>
</dbReference>
<dbReference type="PANTHER" id="PTHR45527:SF1">
    <property type="entry name" value="FATTY ACID SYNTHASE"/>
    <property type="match status" value="1"/>
</dbReference>
<dbReference type="SUPFAM" id="SSF56801">
    <property type="entry name" value="Acetyl-CoA synthetase-like"/>
    <property type="match status" value="4"/>
</dbReference>
<keyword evidence="3" id="KW-0596">Phosphopantetheine</keyword>
<evidence type="ECO:0000313" key="8">
    <source>
        <dbReference type="Proteomes" id="UP000322530"/>
    </source>
</evidence>
<dbReference type="InterPro" id="IPR001242">
    <property type="entry name" value="Condensation_dom"/>
</dbReference>
<dbReference type="SUPFAM" id="SSF47336">
    <property type="entry name" value="ACP-like"/>
    <property type="match status" value="3"/>
</dbReference>
<dbReference type="CDD" id="cd00347">
    <property type="entry name" value="Flavin_utilizing_monoxygenases"/>
    <property type="match status" value="1"/>
</dbReference>
<dbReference type="InterPro" id="IPR009081">
    <property type="entry name" value="PP-bd_ACP"/>
</dbReference>
<dbReference type="InterPro" id="IPR024011">
    <property type="entry name" value="Biosynth_lucif-like_mOase_dom"/>
</dbReference>
<dbReference type="InterPro" id="IPR042099">
    <property type="entry name" value="ANL_N_sf"/>
</dbReference>
<comment type="caution">
    <text evidence="7">The sequence shown here is derived from an EMBL/GenBank/DDBJ whole genome shotgun (WGS) entry which is preliminary data.</text>
</comment>
<protein>
    <recommendedName>
        <fullName evidence="6">Carrier domain-containing protein</fullName>
    </recommendedName>
</protein>
<dbReference type="Pfam" id="PF00550">
    <property type="entry name" value="PP-binding"/>
    <property type="match status" value="3"/>
</dbReference>
<dbReference type="InterPro" id="IPR023213">
    <property type="entry name" value="CAT-like_dom_sf"/>
</dbReference>
<dbReference type="EMBL" id="BIXY01000064">
    <property type="protein sequence ID" value="GCF10241.1"/>
    <property type="molecule type" value="Genomic_DNA"/>
</dbReference>
<dbReference type="GO" id="GO:0016705">
    <property type="term" value="F:oxidoreductase activity, acting on paired donors, with incorporation or reduction of molecular oxygen"/>
    <property type="evidence" value="ECO:0007669"/>
    <property type="project" value="InterPro"/>
</dbReference>
<dbReference type="OrthoDB" id="51171at2"/>
<comment type="similarity">
    <text evidence="2">Belongs to the ATP-dependent AMP-binding enzyme family.</text>
</comment>
<feature type="domain" description="Carrier" evidence="6">
    <location>
        <begin position="2442"/>
        <end position="2516"/>
    </location>
</feature>
<evidence type="ECO:0000256" key="5">
    <source>
        <dbReference type="ARBA" id="ARBA00022598"/>
    </source>
</evidence>
<dbReference type="InterPro" id="IPR036661">
    <property type="entry name" value="Luciferase-like_sf"/>
</dbReference>
<dbReference type="InterPro" id="IPR020806">
    <property type="entry name" value="PKS_PP-bd"/>
</dbReference>
<organism evidence="7 8">
    <name type="scientific">Dictyobacter arantiisoli</name>
    <dbReference type="NCBI Taxonomy" id="2014874"/>
    <lineage>
        <taxon>Bacteria</taxon>
        <taxon>Bacillati</taxon>
        <taxon>Chloroflexota</taxon>
        <taxon>Ktedonobacteria</taxon>
        <taxon>Ktedonobacterales</taxon>
        <taxon>Dictyobacteraceae</taxon>
        <taxon>Dictyobacter</taxon>
    </lineage>
</organism>
<evidence type="ECO:0000256" key="3">
    <source>
        <dbReference type="ARBA" id="ARBA00022450"/>
    </source>
</evidence>
<dbReference type="FunFam" id="3.40.50.980:FF:000001">
    <property type="entry name" value="Non-ribosomal peptide synthetase"/>
    <property type="match status" value="3"/>
</dbReference>
<feature type="domain" description="Carrier" evidence="6">
    <location>
        <begin position="1375"/>
        <end position="1450"/>
    </location>
</feature>
<dbReference type="InterPro" id="IPR045851">
    <property type="entry name" value="AMP-bd_C_sf"/>
</dbReference>
<dbReference type="InterPro" id="IPR010071">
    <property type="entry name" value="AA_adenyl_dom"/>
</dbReference>
<dbReference type="CDD" id="cd19543">
    <property type="entry name" value="DCL_NRPS"/>
    <property type="match status" value="1"/>
</dbReference>
<dbReference type="Gene3D" id="3.40.50.12780">
    <property type="entry name" value="N-terminal domain of ligase-like"/>
    <property type="match status" value="1"/>
</dbReference>
<dbReference type="Pfam" id="PF00501">
    <property type="entry name" value="AMP-binding"/>
    <property type="match status" value="4"/>
</dbReference>
<keyword evidence="4" id="KW-0597">Phosphoprotein</keyword>
<dbReference type="Pfam" id="PF00296">
    <property type="entry name" value="Bac_luciferase"/>
    <property type="match status" value="1"/>
</dbReference>
<accession>A0A5A5TF87</accession>
<comment type="cofactor">
    <cofactor evidence="1">
        <name>pantetheine 4'-phosphate</name>
        <dbReference type="ChEBI" id="CHEBI:47942"/>
    </cofactor>
</comment>
<dbReference type="GO" id="GO:0008610">
    <property type="term" value="P:lipid biosynthetic process"/>
    <property type="evidence" value="ECO:0007669"/>
    <property type="project" value="UniProtKB-ARBA"/>
</dbReference>
<dbReference type="Gene3D" id="3.30.300.30">
    <property type="match status" value="3"/>
</dbReference>
<dbReference type="SUPFAM" id="SSF51679">
    <property type="entry name" value="Bacterial luciferase-like"/>
    <property type="match status" value="1"/>
</dbReference>
<dbReference type="RefSeq" id="WP_149403132.1">
    <property type="nucleotide sequence ID" value="NZ_BIXY01000064.1"/>
</dbReference>
<dbReference type="PROSITE" id="PS00455">
    <property type="entry name" value="AMP_BINDING"/>
    <property type="match status" value="3"/>
</dbReference>
<dbReference type="CDD" id="cd17646">
    <property type="entry name" value="A_NRPS_AB3403-like"/>
    <property type="match status" value="1"/>
</dbReference>
<dbReference type="Gene3D" id="1.10.1200.10">
    <property type="entry name" value="ACP-like"/>
    <property type="match status" value="3"/>
</dbReference>
<dbReference type="FunFam" id="1.10.1200.10:FF:000005">
    <property type="entry name" value="Nonribosomal peptide synthetase 1"/>
    <property type="match status" value="3"/>
</dbReference>
<dbReference type="Gene3D" id="3.30.559.30">
    <property type="entry name" value="Nonribosomal peptide synthetase, condensation domain"/>
    <property type="match status" value="3"/>
</dbReference>
<dbReference type="CDD" id="cd05930">
    <property type="entry name" value="A_NRPS"/>
    <property type="match status" value="1"/>
</dbReference>
<dbReference type="InterPro" id="IPR011251">
    <property type="entry name" value="Luciferase-like_dom"/>
</dbReference>
<dbReference type="Gene3D" id="3.30.559.10">
    <property type="entry name" value="Chloramphenicol acetyltransferase-like domain"/>
    <property type="match status" value="3"/>
</dbReference>
<dbReference type="Proteomes" id="UP000322530">
    <property type="component" value="Unassembled WGS sequence"/>
</dbReference>
<evidence type="ECO:0000313" key="7">
    <source>
        <dbReference type="EMBL" id="GCF10241.1"/>
    </source>
</evidence>
<evidence type="ECO:0000256" key="2">
    <source>
        <dbReference type="ARBA" id="ARBA00006432"/>
    </source>
</evidence>
<evidence type="ECO:0000256" key="1">
    <source>
        <dbReference type="ARBA" id="ARBA00001957"/>
    </source>
</evidence>
<dbReference type="Pfam" id="PF00668">
    <property type="entry name" value="Condensation"/>
    <property type="match status" value="3"/>
</dbReference>
<keyword evidence="5" id="KW-0436">Ligase</keyword>
<dbReference type="CDD" id="cd12116">
    <property type="entry name" value="A_NRPS_Ta1_like"/>
    <property type="match status" value="1"/>
</dbReference>
<name>A0A5A5TF87_9CHLR</name>
<evidence type="ECO:0000259" key="6">
    <source>
        <dbReference type="PROSITE" id="PS50075"/>
    </source>
</evidence>